<dbReference type="OrthoDB" id="2374683at2"/>
<reference evidence="2" key="1">
    <citation type="submission" date="2016-11" db="EMBL/GenBank/DDBJ databases">
        <authorList>
            <person name="Varghese N."/>
            <person name="Submissions S."/>
        </authorList>
    </citation>
    <scope>NUCLEOTIDE SEQUENCE [LARGE SCALE GENOMIC DNA]</scope>
    <source>
        <strain evidence="2">USBA-503</strain>
    </source>
</reference>
<keyword evidence="2" id="KW-1185">Reference proteome</keyword>
<dbReference type="AlphaFoldDB" id="A0A1M6P428"/>
<proteinExistence type="predicted"/>
<gene>
    <name evidence="1" type="ORF">SAMN05443507_10781</name>
</gene>
<dbReference type="EMBL" id="FRAF01000007">
    <property type="protein sequence ID" value="SHK02652.1"/>
    <property type="molecule type" value="Genomic_DNA"/>
</dbReference>
<dbReference type="Pfam" id="PF09911">
    <property type="entry name" value="DUF2140"/>
    <property type="match status" value="1"/>
</dbReference>
<dbReference type="STRING" id="1830138.SAMN05443507_10781"/>
<name>A0A1M6P428_9BACL</name>
<sequence length="197" mass="22286">MIWKRAFVVLLSINLLAAIGLLVWVTSFPKPSASTVPLQSIPSGTPANIQMSIGDEAINAYLAYDLPRQKDLNRFLQSAKVKFANNWKAQLDILFLGRVIPFDMTFLPVVENGNLNLQLEQSSMGGVGLPNRLLFLFFERMPWPNWIQLQSQNDMIQVNLSERPQSPFRIRALAYNPRTRLLTLEISIFPALTSKIS</sequence>
<organism evidence="1 2">
    <name type="scientific">Alicyclobacillus tolerans</name>
    <dbReference type="NCBI Taxonomy" id="90970"/>
    <lineage>
        <taxon>Bacteria</taxon>
        <taxon>Bacillati</taxon>
        <taxon>Bacillota</taxon>
        <taxon>Bacilli</taxon>
        <taxon>Bacillales</taxon>
        <taxon>Alicyclobacillaceae</taxon>
        <taxon>Alicyclobacillus</taxon>
    </lineage>
</organism>
<evidence type="ECO:0000313" key="1">
    <source>
        <dbReference type="EMBL" id="SHK02652.1"/>
    </source>
</evidence>
<protein>
    <submittedName>
        <fullName evidence="1">Uncharacterized protein YpmS</fullName>
    </submittedName>
</protein>
<accession>A0A1M6P428</accession>
<dbReference type="RefSeq" id="WP_072873540.1">
    <property type="nucleotide sequence ID" value="NZ_FRAF01000007.1"/>
</dbReference>
<dbReference type="InterPro" id="IPR018672">
    <property type="entry name" value="DUF2140"/>
</dbReference>
<evidence type="ECO:0000313" key="2">
    <source>
        <dbReference type="Proteomes" id="UP000184016"/>
    </source>
</evidence>
<dbReference type="Proteomes" id="UP000184016">
    <property type="component" value="Unassembled WGS sequence"/>
</dbReference>